<dbReference type="RefSeq" id="WP_034633346.1">
    <property type="nucleotide sequence ID" value="NZ_JRJU01000048.1"/>
</dbReference>
<feature type="transmembrane region" description="Helical" evidence="1">
    <location>
        <begin position="6"/>
        <end position="27"/>
    </location>
</feature>
<dbReference type="EMBL" id="JRJU01000048">
    <property type="protein sequence ID" value="KHF38174.1"/>
    <property type="molecule type" value="Genomic_DNA"/>
</dbReference>
<sequence>MDDLIFAITILGSLVIFGCFAWLFASLGKRIHFEEKEARKDLTYETNPFTGSGNNTYKKWK</sequence>
<organism evidence="2 3">
    <name type="scientific">Halalkalibacter okhensis</name>
    <dbReference type="NCBI Taxonomy" id="333138"/>
    <lineage>
        <taxon>Bacteria</taxon>
        <taxon>Bacillati</taxon>
        <taxon>Bacillota</taxon>
        <taxon>Bacilli</taxon>
        <taxon>Bacillales</taxon>
        <taxon>Bacillaceae</taxon>
        <taxon>Halalkalibacter</taxon>
    </lineage>
</organism>
<accession>A0A0B0IDM1</accession>
<keyword evidence="1" id="KW-1133">Transmembrane helix</keyword>
<gene>
    <name evidence="2" type="ORF">LQ50_22720</name>
</gene>
<dbReference type="Proteomes" id="UP000030832">
    <property type="component" value="Unassembled WGS sequence"/>
</dbReference>
<evidence type="ECO:0000256" key="1">
    <source>
        <dbReference type="SAM" id="Phobius"/>
    </source>
</evidence>
<protein>
    <submittedName>
        <fullName evidence="2">Uncharacterized protein</fullName>
    </submittedName>
</protein>
<keyword evidence="3" id="KW-1185">Reference proteome</keyword>
<evidence type="ECO:0000313" key="3">
    <source>
        <dbReference type="Proteomes" id="UP000030832"/>
    </source>
</evidence>
<keyword evidence="1" id="KW-0812">Transmembrane</keyword>
<keyword evidence="1" id="KW-0472">Membrane</keyword>
<reference evidence="2 3" key="1">
    <citation type="submission" date="2014-09" db="EMBL/GenBank/DDBJ databases">
        <title>Genome sequencing and annotation of Bacillus Okhensis strain Kh10-101T.</title>
        <authorList>
            <person name="Prakash J.S."/>
        </authorList>
    </citation>
    <scope>NUCLEOTIDE SEQUENCE [LARGE SCALE GENOMIC DNA]</scope>
    <source>
        <strain evidence="3">Kh10-101T</strain>
    </source>
</reference>
<evidence type="ECO:0000313" key="2">
    <source>
        <dbReference type="EMBL" id="KHF38174.1"/>
    </source>
</evidence>
<name>A0A0B0IDM1_9BACI</name>
<dbReference type="AlphaFoldDB" id="A0A0B0IDM1"/>
<comment type="caution">
    <text evidence="2">The sequence shown here is derived from an EMBL/GenBank/DDBJ whole genome shotgun (WGS) entry which is preliminary data.</text>
</comment>
<proteinExistence type="predicted"/>
<dbReference type="OrthoDB" id="2893476at2"/>